<evidence type="ECO:0000313" key="5">
    <source>
        <dbReference type="Proteomes" id="UP000320461"/>
    </source>
</evidence>
<dbReference type="EMBL" id="BJLQ01000059">
    <property type="protein sequence ID" value="GEA85910.1"/>
    <property type="molecule type" value="Genomic_DNA"/>
</dbReference>
<dbReference type="InterPro" id="IPR012336">
    <property type="entry name" value="Thioredoxin-like_fold"/>
</dbReference>
<feature type="compositionally biased region" description="Basic and acidic residues" evidence="1">
    <location>
        <begin position="17"/>
        <end position="38"/>
    </location>
</feature>
<dbReference type="InterPro" id="IPR036249">
    <property type="entry name" value="Thioredoxin-like_sf"/>
</dbReference>
<reference evidence="4 5" key="1">
    <citation type="submission" date="2019-06" db="EMBL/GenBank/DDBJ databases">
        <title>Whole genome shotgun sequence of Cellulomonas gelida NBRC 3748.</title>
        <authorList>
            <person name="Hosoyama A."/>
            <person name="Uohara A."/>
            <person name="Ohji S."/>
            <person name="Ichikawa N."/>
        </authorList>
    </citation>
    <scope>NUCLEOTIDE SEQUENCE [LARGE SCALE GENOMIC DNA]</scope>
    <source>
        <strain evidence="4 5">NBRC 3748</strain>
    </source>
</reference>
<feature type="domain" description="Thioredoxin-like fold" evidence="3">
    <location>
        <begin position="119"/>
        <end position="280"/>
    </location>
</feature>
<keyword evidence="2" id="KW-0812">Transmembrane</keyword>
<feature type="region of interest" description="Disordered" evidence="1">
    <location>
        <begin position="1"/>
        <end position="38"/>
    </location>
</feature>
<dbReference type="Proteomes" id="UP000320461">
    <property type="component" value="Unassembled WGS sequence"/>
</dbReference>
<evidence type="ECO:0000256" key="2">
    <source>
        <dbReference type="SAM" id="Phobius"/>
    </source>
</evidence>
<evidence type="ECO:0000256" key="1">
    <source>
        <dbReference type="SAM" id="MobiDB-lite"/>
    </source>
</evidence>
<dbReference type="Gene3D" id="3.40.30.10">
    <property type="entry name" value="Glutaredoxin"/>
    <property type="match status" value="1"/>
</dbReference>
<accession>A0A4Y3KSJ9</accession>
<organism evidence="4 5">
    <name type="scientific">Cellulomonas gelida</name>
    <dbReference type="NCBI Taxonomy" id="1712"/>
    <lineage>
        <taxon>Bacteria</taxon>
        <taxon>Bacillati</taxon>
        <taxon>Actinomycetota</taxon>
        <taxon>Actinomycetes</taxon>
        <taxon>Micrococcales</taxon>
        <taxon>Cellulomonadaceae</taxon>
        <taxon>Cellulomonas</taxon>
    </lineage>
</organism>
<keyword evidence="2" id="KW-0472">Membrane</keyword>
<name>A0A4Y3KSJ9_9CELL</name>
<proteinExistence type="predicted"/>
<dbReference type="Pfam" id="PF13462">
    <property type="entry name" value="Thioredoxin_4"/>
    <property type="match status" value="1"/>
</dbReference>
<dbReference type="AlphaFoldDB" id="A0A4Y3KSJ9"/>
<keyword evidence="5" id="KW-1185">Reference proteome</keyword>
<dbReference type="OrthoDB" id="117402at2"/>
<sequence>MPAPQSPQPTSQKSPHPTRDQRRELARQQAREARERQQRAARRTRLVVVALVVVAVLGLVAALVSAVLRAQEGRVVAADVLYPTQSPALADVTLPATADPQTGGLPVSAAGVGSVGDGVTVDVYLDPMCPWCGVLEQVNGDDLAELVAQQGVTVVYHPVAVLDELSRGTVYSTRAVNALGVVADRAPAAFPAFLASLFAEGTQPEEGSEGLDDDTLASLAESAGVPADVTATFTTSTPKGRLFAGWAAATPALIPLNAQGKAVTPTVLIDGERWEGDFTVPGALRAAIETAIG</sequence>
<dbReference type="CDD" id="cd02972">
    <property type="entry name" value="DsbA_family"/>
    <property type="match status" value="1"/>
</dbReference>
<evidence type="ECO:0000259" key="3">
    <source>
        <dbReference type="Pfam" id="PF13462"/>
    </source>
</evidence>
<dbReference type="SUPFAM" id="SSF52833">
    <property type="entry name" value="Thioredoxin-like"/>
    <property type="match status" value="1"/>
</dbReference>
<dbReference type="RefSeq" id="WP_141371688.1">
    <property type="nucleotide sequence ID" value="NZ_BJLQ01000059.1"/>
</dbReference>
<keyword evidence="2" id="KW-1133">Transmembrane helix</keyword>
<comment type="caution">
    <text evidence="4">The sequence shown here is derived from an EMBL/GenBank/DDBJ whole genome shotgun (WGS) entry which is preliminary data.</text>
</comment>
<evidence type="ECO:0000313" key="4">
    <source>
        <dbReference type="EMBL" id="GEA85910.1"/>
    </source>
</evidence>
<protein>
    <recommendedName>
        <fullName evidence="3">Thioredoxin-like fold domain-containing protein</fullName>
    </recommendedName>
</protein>
<feature type="transmembrane region" description="Helical" evidence="2">
    <location>
        <begin position="46"/>
        <end position="68"/>
    </location>
</feature>
<gene>
    <name evidence="4" type="ORF">CGE01nite_31610</name>
</gene>